<dbReference type="Pfam" id="PF01161">
    <property type="entry name" value="PBP"/>
    <property type="match status" value="1"/>
</dbReference>
<dbReference type="Gene3D" id="3.90.280.10">
    <property type="entry name" value="PEBP-like"/>
    <property type="match status" value="1"/>
</dbReference>
<reference evidence="1 2" key="1">
    <citation type="journal article" date="2019" name="Sci. Rep.">
        <title>A high-quality genome of Eragrostis curvula grass provides insights into Poaceae evolution and supports new strategies to enhance forage quality.</title>
        <authorList>
            <person name="Carballo J."/>
            <person name="Santos B.A.C.M."/>
            <person name="Zappacosta D."/>
            <person name="Garbus I."/>
            <person name="Selva J.P."/>
            <person name="Gallo C.A."/>
            <person name="Diaz A."/>
            <person name="Albertini E."/>
            <person name="Caccamo M."/>
            <person name="Echenique V."/>
        </authorList>
    </citation>
    <scope>NUCLEOTIDE SEQUENCE [LARGE SCALE GENOMIC DNA]</scope>
    <source>
        <strain evidence="2">cv. Victoria</strain>
        <tissue evidence="1">Leaf</tissue>
    </source>
</reference>
<dbReference type="PANTHER" id="PTHR11362">
    <property type="entry name" value="PHOSPHATIDYLETHANOLAMINE-BINDING PROTEIN"/>
    <property type="match status" value="1"/>
</dbReference>
<sequence length="212" mass="24046">MSQGRDPLALSQVIGDVLDPFVKSAAMRINYGEKEITNGTGLRSSAVLNAPHVEIEGRDHTKLYTLIKIKPDFVPREGSTKVTSYKVMVDPDAPSPSKPEYREYLHWLVTDIPESTDVRSGIEIVPYESPRPPAGIHRIVFVLFKQQARQAIYPPGWRQNFNVRDFSAIYNLGPPVAALYFNCQKESGVGGRRLEKRVKEYRVKQHIRNVKQ</sequence>
<gene>
    <name evidence="1" type="ORF">EJB05_42167</name>
</gene>
<dbReference type="InterPro" id="IPR008914">
    <property type="entry name" value="PEBP"/>
</dbReference>
<dbReference type="EMBL" id="RWGY01000039">
    <property type="protein sequence ID" value="TVU08755.1"/>
    <property type="molecule type" value="Genomic_DNA"/>
</dbReference>
<dbReference type="AlphaFoldDB" id="A0A5J9TBR7"/>
<comment type="caution">
    <text evidence="1">The sequence shown here is derived from an EMBL/GenBank/DDBJ whole genome shotgun (WGS) entry which is preliminary data.</text>
</comment>
<dbReference type="Proteomes" id="UP000324897">
    <property type="component" value="Chromosome 3"/>
</dbReference>
<dbReference type="Gramene" id="TVU08755">
    <property type="protein sequence ID" value="TVU08755"/>
    <property type="gene ID" value="EJB05_42167"/>
</dbReference>
<keyword evidence="2" id="KW-1185">Reference proteome</keyword>
<evidence type="ECO:0000313" key="2">
    <source>
        <dbReference type="Proteomes" id="UP000324897"/>
    </source>
</evidence>
<dbReference type="OrthoDB" id="2506647at2759"/>
<evidence type="ECO:0000313" key="1">
    <source>
        <dbReference type="EMBL" id="TVU08755.1"/>
    </source>
</evidence>
<dbReference type="CDD" id="cd00866">
    <property type="entry name" value="PEBP_euk"/>
    <property type="match status" value="1"/>
</dbReference>
<dbReference type="InterPro" id="IPR035810">
    <property type="entry name" value="PEBP_euk"/>
</dbReference>
<dbReference type="PANTHER" id="PTHR11362:SF98">
    <property type="entry name" value="PROTEIN FLOWERING LOCUS T"/>
    <property type="match status" value="1"/>
</dbReference>
<dbReference type="InterPro" id="IPR036610">
    <property type="entry name" value="PEBP-like_sf"/>
</dbReference>
<feature type="non-terminal residue" evidence="1">
    <location>
        <position position="1"/>
    </location>
</feature>
<protein>
    <submittedName>
        <fullName evidence="1">Uncharacterized protein</fullName>
    </submittedName>
</protein>
<accession>A0A5J9TBR7</accession>
<name>A0A5J9TBR7_9POAL</name>
<proteinExistence type="predicted"/>
<organism evidence="1 2">
    <name type="scientific">Eragrostis curvula</name>
    <name type="common">weeping love grass</name>
    <dbReference type="NCBI Taxonomy" id="38414"/>
    <lineage>
        <taxon>Eukaryota</taxon>
        <taxon>Viridiplantae</taxon>
        <taxon>Streptophyta</taxon>
        <taxon>Embryophyta</taxon>
        <taxon>Tracheophyta</taxon>
        <taxon>Spermatophyta</taxon>
        <taxon>Magnoliopsida</taxon>
        <taxon>Liliopsida</taxon>
        <taxon>Poales</taxon>
        <taxon>Poaceae</taxon>
        <taxon>PACMAD clade</taxon>
        <taxon>Chloridoideae</taxon>
        <taxon>Eragrostideae</taxon>
        <taxon>Eragrostidinae</taxon>
        <taxon>Eragrostis</taxon>
    </lineage>
</organism>
<dbReference type="SUPFAM" id="SSF49777">
    <property type="entry name" value="PEBP-like"/>
    <property type="match status" value="1"/>
</dbReference>